<evidence type="ECO:0000259" key="1">
    <source>
        <dbReference type="Pfam" id="PF03886"/>
    </source>
</evidence>
<dbReference type="AlphaFoldDB" id="E6QSE8"/>
<evidence type="ECO:0000313" key="2">
    <source>
        <dbReference type="EMBL" id="CBI10170.1"/>
    </source>
</evidence>
<keyword evidence="2" id="KW-0449">Lipoprotein</keyword>
<feature type="domain" description="ABC-type transport auxiliary lipoprotein component" evidence="1">
    <location>
        <begin position="30"/>
        <end position="190"/>
    </location>
</feature>
<dbReference type="Gene3D" id="3.40.50.10610">
    <property type="entry name" value="ABC-type transport auxiliary lipoprotein component"/>
    <property type="match status" value="1"/>
</dbReference>
<dbReference type="Pfam" id="PF03886">
    <property type="entry name" value="ABC_trans_aux"/>
    <property type="match status" value="1"/>
</dbReference>
<dbReference type="PROSITE" id="PS51257">
    <property type="entry name" value="PROKAR_LIPOPROTEIN"/>
    <property type="match status" value="1"/>
</dbReference>
<gene>
    <name evidence="2" type="ORF">CARN7_0935</name>
</gene>
<comment type="caution">
    <text evidence="2">The sequence shown here is derived from an EMBL/GenBank/DDBJ whole genome shotgun (WGS) entry which is preliminary data.</text>
</comment>
<sequence>MLRKLQIIVLLSLLSGCMSLTGTGAVRHVYVLNDKPAVGLPARNKQPHVLMVESTYSTSYDDSIHLVYSHRPNTRGRYQYAQWSELPSSRMTELLFSRLSEASIYRTVLNTRSDADADRSLSTELLDCYHNAASAPGEAVIRLRAELYNTHTHQLIGRKVFTVRAALGQYDAAGAAAAFNQAERQLLDEISEWLTHEET</sequence>
<protein>
    <submittedName>
        <fullName evidence="2">Putative lipoprotein</fullName>
    </submittedName>
</protein>
<dbReference type="EMBL" id="CABR01000074">
    <property type="protein sequence ID" value="CBI10170.1"/>
    <property type="molecule type" value="Genomic_DNA"/>
</dbReference>
<name>E6QSE8_9ZZZZ</name>
<organism evidence="2">
    <name type="scientific">mine drainage metagenome</name>
    <dbReference type="NCBI Taxonomy" id="410659"/>
    <lineage>
        <taxon>unclassified sequences</taxon>
        <taxon>metagenomes</taxon>
        <taxon>ecological metagenomes</taxon>
    </lineage>
</organism>
<dbReference type="SUPFAM" id="SSF159594">
    <property type="entry name" value="XCC0632-like"/>
    <property type="match status" value="1"/>
</dbReference>
<reference evidence="2" key="1">
    <citation type="submission" date="2009-10" db="EMBL/GenBank/DDBJ databases">
        <title>Diversity of trophic interactions inside an arsenic-rich microbial ecosystem.</title>
        <authorList>
            <person name="Bertin P.N."/>
            <person name="Heinrich-Salmeron A."/>
            <person name="Pelletier E."/>
            <person name="Goulhen-Chollet F."/>
            <person name="Arsene-Ploetze F."/>
            <person name="Gallien S."/>
            <person name="Calteau A."/>
            <person name="Vallenet D."/>
            <person name="Casiot C."/>
            <person name="Chane-Woon-Ming B."/>
            <person name="Giloteaux L."/>
            <person name="Barakat M."/>
            <person name="Bonnefoy V."/>
            <person name="Bruneel O."/>
            <person name="Chandler M."/>
            <person name="Cleiss J."/>
            <person name="Duran R."/>
            <person name="Elbaz-Poulichet F."/>
            <person name="Fonknechten N."/>
            <person name="Lauga B."/>
            <person name="Mornico D."/>
            <person name="Ortet P."/>
            <person name="Schaeffer C."/>
            <person name="Siguier P."/>
            <person name="Alexander Thil Smith A."/>
            <person name="Van Dorsselaer A."/>
            <person name="Weissenbach J."/>
            <person name="Medigue C."/>
            <person name="Le Paslier D."/>
        </authorList>
    </citation>
    <scope>NUCLEOTIDE SEQUENCE</scope>
</reference>
<proteinExistence type="predicted"/>
<accession>E6QSE8</accession>
<dbReference type="InterPro" id="IPR005586">
    <property type="entry name" value="ABC_trans_aux"/>
</dbReference>